<feature type="compositionally biased region" description="Low complexity" evidence="1">
    <location>
        <begin position="84"/>
        <end position="106"/>
    </location>
</feature>
<name>A0A7J0G3B3_9ERIC</name>
<sequence>MEKKEPSKTWGFQSQLLNSLNVELQAPILVNWDSNESPNPTPIPHRRLCFLVVVSLGRVAAGLGPLTPTSHRDSGSPRKRQAIGSRTQYGTSGTSSSSQQGDSSSSVISKFRPNYEAESHFNCSFKICPVFVSRGVSLDEFSKTRINAYFTKWGKKHLIVSDGVVCLKLVREFFANIHSSDKDEGTLKSYVRGTYLDFSNSNICSLHNIQRLDPEIVGFPYPPSTSEPSLKSLANLLLVDEGDWPPGSLSHLKQKGLKDVFCVLNHVALILFYAHPHVSEIDETCAQLMHAIASDLPIDIVSEPHETRLPVGKPISRYTLRMSNAHLRVAPPPLSNFEPM</sequence>
<keyword evidence="3" id="KW-1185">Reference proteome</keyword>
<feature type="region of interest" description="Disordered" evidence="1">
    <location>
        <begin position="65"/>
        <end position="107"/>
    </location>
</feature>
<evidence type="ECO:0000313" key="2">
    <source>
        <dbReference type="EMBL" id="GFZ05258.1"/>
    </source>
</evidence>
<comment type="caution">
    <text evidence="2">The sequence shown here is derived from an EMBL/GenBank/DDBJ whole genome shotgun (WGS) entry which is preliminary data.</text>
</comment>
<dbReference type="AlphaFoldDB" id="A0A7J0G3B3"/>
<protein>
    <submittedName>
        <fullName evidence="2">Uncharacterized protein</fullName>
    </submittedName>
</protein>
<accession>A0A7J0G3B3</accession>
<dbReference type="OrthoDB" id="1559178at2759"/>
<evidence type="ECO:0000313" key="3">
    <source>
        <dbReference type="Proteomes" id="UP000585474"/>
    </source>
</evidence>
<evidence type="ECO:0000256" key="1">
    <source>
        <dbReference type="SAM" id="MobiDB-lite"/>
    </source>
</evidence>
<dbReference type="EMBL" id="BJWL01000017">
    <property type="protein sequence ID" value="GFZ05258.1"/>
    <property type="molecule type" value="Genomic_DNA"/>
</dbReference>
<organism evidence="2 3">
    <name type="scientific">Actinidia rufa</name>
    <dbReference type="NCBI Taxonomy" id="165716"/>
    <lineage>
        <taxon>Eukaryota</taxon>
        <taxon>Viridiplantae</taxon>
        <taxon>Streptophyta</taxon>
        <taxon>Embryophyta</taxon>
        <taxon>Tracheophyta</taxon>
        <taxon>Spermatophyta</taxon>
        <taxon>Magnoliopsida</taxon>
        <taxon>eudicotyledons</taxon>
        <taxon>Gunneridae</taxon>
        <taxon>Pentapetalae</taxon>
        <taxon>asterids</taxon>
        <taxon>Ericales</taxon>
        <taxon>Actinidiaceae</taxon>
        <taxon>Actinidia</taxon>
    </lineage>
</organism>
<proteinExistence type="predicted"/>
<reference evidence="2 3" key="1">
    <citation type="submission" date="2019-07" db="EMBL/GenBank/DDBJ databases">
        <title>De Novo Assembly of kiwifruit Actinidia rufa.</title>
        <authorList>
            <person name="Sugita-Konishi S."/>
            <person name="Sato K."/>
            <person name="Mori E."/>
            <person name="Abe Y."/>
            <person name="Kisaki G."/>
            <person name="Hamano K."/>
            <person name="Suezawa K."/>
            <person name="Otani M."/>
            <person name="Fukuda T."/>
            <person name="Manabe T."/>
            <person name="Gomi K."/>
            <person name="Tabuchi M."/>
            <person name="Akimitsu K."/>
            <person name="Kataoka I."/>
        </authorList>
    </citation>
    <scope>NUCLEOTIDE SEQUENCE [LARGE SCALE GENOMIC DNA]</scope>
    <source>
        <strain evidence="3">cv. Fuchu</strain>
    </source>
</reference>
<dbReference type="Proteomes" id="UP000585474">
    <property type="component" value="Unassembled WGS sequence"/>
</dbReference>
<gene>
    <name evidence="2" type="ORF">Acr_17g0008300</name>
</gene>